<organism evidence="1 2">
    <name type="scientific">Candidatus Coprosoma intestinipullorum</name>
    <dbReference type="NCBI Taxonomy" id="2840752"/>
    <lineage>
        <taxon>Bacteria</taxon>
        <taxon>Bacillati</taxon>
        <taxon>Bacillota</taxon>
        <taxon>Bacillota incertae sedis</taxon>
        <taxon>Candidatus Coprosoma</taxon>
    </lineage>
</organism>
<proteinExistence type="predicted"/>
<evidence type="ECO:0000313" key="2">
    <source>
        <dbReference type="Proteomes" id="UP000886786"/>
    </source>
</evidence>
<name>A0A9D0ZRK4_9FIRM</name>
<comment type="caution">
    <text evidence="1">The sequence shown here is derived from an EMBL/GenBank/DDBJ whole genome shotgun (WGS) entry which is preliminary data.</text>
</comment>
<sequence>MFRINQLKQKLIIENIQGENNAKNVHYEVGKKVRKVIVDIGGMMREDMPTPKNSLKELEKERKQLESKINKKLEIRN</sequence>
<dbReference type="AlphaFoldDB" id="A0A9D0ZRK4"/>
<evidence type="ECO:0000313" key="1">
    <source>
        <dbReference type="EMBL" id="HIQ90928.1"/>
    </source>
</evidence>
<accession>A0A9D0ZRK4</accession>
<reference evidence="1" key="2">
    <citation type="journal article" date="2021" name="PeerJ">
        <title>Extensive microbial diversity within the chicken gut microbiome revealed by metagenomics and culture.</title>
        <authorList>
            <person name="Gilroy R."/>
            <person name="Ravi A."/>
            <person name="Getino M."/>
            <person name="Pursley I."/>
            <person name="Horton D.L."/>
            <person name="Alikhan N.F."/>
            <person name="Baker D."/>
            <person name="Gharbi K."/>
            <person name="Hall N."/>
            <person name="Watson M."/>
            <person name="Adriaenssens E.M."/>
            <person name="Foster-Nyarko E."/>
            <person name="Jarju S."/>
            <person name="Secka A."/>
            <person name="Antonio M."/>
            <person name="Oren A."/>
            <person name="Chaudhuri R.R."/>
            <person name="La Ragione R."/>
            <person name="Hildebrand F."/>
            <person name="Pallen M.J."/>
        </authorList>
    </citation>
    <scope>NUCLEOTIDE SEQUENCE</scope>
    <source>
        <strain evidence="1">CHK147-3167</strain>
    </source>
</reference>
<gene>
    <name evidence="1" type="ORF">IAB27_04820</name>
</gene>
<protein>
    <submittedName>
        <fullName evidence="1">Uncharacterized protein</fullName>
    </submittedName>
</protein>
<dbReference type="Proteomes" id="UP000886786">
    <property type="component" value="Unassembled WGS sequence"/>
</dbReference>
<dbReference type="EMBL" id="DVFV01000088">
    <property type="protein sequence ID" value="HIQ90928.1"/>
    <property type="molecule type" value="Genomic_DNA"/>
</dbReference>
<reference evidence="1" key="1">
    <citation type="submission" date="2020-10" db="EMBL/GenBank/DDBJ databases">
        <authorList>
            <person name="Gilroy R."/>
        </authorList>
    </citation>
    <scope>NUCLEOTIDE SEQUENCE</scope>
    <source>
        <strain evidence="1">CHK147-3167</strain>
    </source>
</reference>